<dbReference type="RefSeq" id="WP_189346388.1">
    <property type="nucleotide sequence ID" value="NZ_BMYT01000004.1"/>
</dbReference>
<organism evidence="1 2">
    <name type="scientific">Undibacterium macrobrachii</name>
    <dbReference type="NCBI Taxonomy" id="1119058"/>
    <lineage>
        <taxon>Bacteria</taxon>
        <taxon>Pseudomonadati</taxon>
        <taxon>Pseudomonadota</taxon>
        <taxon>Betaproteobacteria</taxon>
        <taxon>Burkholderiales</taxon>
        <taxon>Oxalobacteraceae</taxon>
        <taxon>Undibacterium</taxon>
    </lineage>
</organism>
<evidence type="ECO:0000313" key="2">
    <source>
        <dbReference type="Proteomes" id="UP000620127"/>
    </source>
</evidence>
<protein>
    <submittedName>
        <fullName evidence="1">Uncharacterized protein</fullName>
    </submittedName>
</protein>
<keyword evidence="2" id="KW-1185">Reference proteome</keyword>
<dbReference type="EMBL" id="BMYT01000004">
    <property type="protein sequence ID" value="GGX17086.1"/>
    <property type="molecule type" value="Genomic_DNA"/>
</dbReference>
<proteinExistence type="predicted"/>
<dbReference type="Proteomes" id="UP000620127">
    <property type="component" value="Unassembled WGS sequence"/>
</dbReference>
<sequence length="156" mass="17343">MMSKKILILAAFCVASFYGNVTQARQHQHHSSEHGKLSLNQGKKWNSDAPLRQSMNTLDAEFQRKIAGKRHQALSNTDFKQLGEITHTEIANIVANCKLTSEADAVLHQIIAEMTQGADVMTGKAKGQPAKATHKVINALNNYGRLFDHPNWIILK</sequence>
<accession>A0ABQ2XHB1</accession>
<reference evidence="2" key="1">
    <citation type="journal article" date="2019" name="Int. J. Syst. Evol. Microbiol.">
        <title>The Global Catalogue of Microorganisms (GCM) 10K type strain sequencing project: providing services to taxonomists for standard genome sequencing and annotation.</title>
        <authorList>
            <consortium name="The Broad Institute Genomics Platform"/>
            <consortium name="The Broad Institute Genome Sequencing Center for Infectious Disease"/>
            <person name="Wu L."/>
            <person name="Ma J."/>
        </authorList>
    </citation>
    <scope>NUCLEOTIDE SEQUENCE [LARGE SCALE GENOMIC DNA]</scope>
    <source>
        <strain evidence="2">KCTC 23916</strain>
    </source>
</reference>
<evidence type="ECO:0000313" key="1">
    <source>
        <dbReference type="EMBL" id="GGX17086.1"/>
    </source>
</evidence>
<comment type="caution">
    <text evidence="1">The sequence shown here is derived from an EMBL/GenBank/DDBJ whole genome shotgun (WGS) entry which is preliminary data.</text>
</comment>
<gene>
    <name evidence="1" type="ORF">GCM10011282_23910</name>
</gene>
<name>A0ABQ2XHB1_9BURK</name>